<evidence type="ECO:0000256" key="5">
    <source>
        <dbReference type="ARBA" id="ARBA00023180"/>
    </source>
</evidence>
<reference evidence="8" key="2">
    <citation type="submission" date="2025-05" db="UniProtKB">
        <authorList>
            <consortium name="EnsemblMetazoa"/>
        </authorList>
    </citation>
    <scope>IDENTIFICATION</scope>
</reference>
<evidence type="ECO:0000259" key="7">
    <source>
        <dbReference type="Pfam" id="PF00135"/>
    </source>
</evidence>
<dbReference type="GeneID" id="108045772"/>
<name>A0ABM5J2J5_DRORH</name>
<dbReference type="SUPFAM" id="SSF53474">
    <property type="entry name" value="alpha/beta-Hydrolases"/>
    <property type="match status" value="3"/>
</dbReference>
<dbReference type="EC" id="3.1.1.1" evidence="6"/>
<evidence type="ECO:0000256" key="6">
    <source>
        <dbReference type="ARBA" id="ARBA00039155"/>
    </source>
</evidence>
<evidence type="ECO:0000256" key="3">
    <source>
        <dbReference type="ARBA" id="ARBA00022801"/>
    </source>
</evidence>
<keyword evidence="3" id="KW-0378">Hydrolase</keyword>
<evidence type="ECO:0000313" key="9">
    <source>
        <dbReference type="Proteomes" id="UP001652680"/>
    </source>
</evidence>
<reference evidence="9" key="1">
    <citation type="journal article" date="2021" name="Elife">
        <title>Highly contiguous assemblies of 101 drosophilid genomes.</title>
        <authorList>
            <person name="Kim B.Y."/>
            <person name="Wang J.R."/>
            <person name="Miller D.E."/>
            <person name="Barmina O."/>
            <person name="Delaney E."/>
            <person name="Thompson A."/>
            <person name="Comeault A.A."/>
            <person name="Peede D."/>
            <person name="D'Agostino E.R."/>
            <person name="Pelaez J."/>
            <person name="Aguilar J.M."/>
            <person name="Haji D."/>
            <person name="Matsunaga T."/>
            <person name="Armstrong E.E."/>
            <person name="Zych M."/>
            <person name="Ogawa Y."/>
            <person name="Stamenkovic-Radak M."/>
            <person name="Jelic M."/>
            <person name="Veselinovic M.S."/>
            <person name="Tanaskovic M."/>
            <person name="Eric P."/>
            <person name="Gao J.J."/>
            <person name="Katoh T.K."/>
            <person name="Toda M.J."/>
            <person name="Watabe H."/>
            <person name="Watada M."/>
            <person name="Davis J.S."/>
            <person name="Moyle L.C."/>
            <person name="Manoli G."/>
            <person name="Bertolini E."/>
            <person name="Kostal V."/>
            <person name="Hawley R.S."/>
            <person name="Takahashi A."/>
            <person name="Jones C.D."/>
            <person name="Price D.K."/>
            <person name="Whiteman N."/>
            <person name="Kopp A."/>
            <person name="Matute D.R."/>
            <person name="Petrov D.A."/>
        </authorList>
    </citation>
    <scope>NUCLEOTIDE SEQUENCE [LARGE SCALE GENOMIC DNA]</scope>
</reference>
<dbReference type="Gene3D" id="3.40.50.1820">
    <property type="entry name" value="alpha/beta hydrolase"/>
    <property type="match status" value="3"/>
</dbReference>
<proteinExistence type="inferred from homology"/>
<dbReference type="EnsemblMetazoa" id="XM_044457107.1">
    <property type="protein sequence ID" value="XP_044313042.1"/>
    <property type="gene ID" value="LOC108045772"/>
</dbReference>
<dbReference type="PANTHER" id="PTHR43142:SF1">
    <property type="entry name" value="CARBOXYLIC ESTER HYDROLASE"/>
    <property type="match status" value="1"/>
</dbReference>
<accession>A0ABM5J2J5</accession>
<evidence type="ECO:0000256" key="2">
    <source>
        <dbReference type="ARBA" id="ARBA00022487"/>
    </source>
</evidence>
<dbReference type="InterPro" id="IPR002018">
    <property type="entry name" value="CarbesteraseB"/>
</dbReference>
<keyword evidence="5" id="KW-0325">Glycoprotein</keyword>
<keyword evidence="4" id="KW-1015">Disulfide bond</keyword>
<dbReference type="Pfam" id="PF00135">
    <property type="entry name" value="COesterase"/>
    <property type="match status" value="3"/>
</dbReference>
<evidence type="ECO:0000256" key="1">
    <source>
        <dbReference type="ARBA" id="ARBA00005964"/>
    </source>
</evidence>
<sequence length="1634" mass="184486">MESLQVSTSSGPVRGKLRTGVYGGEYVSFERIPYAQPPQGPLRFKAPLPVKSWTQPLDCTKQGEKPLQFNHYTKQLEGVEDCLYLNVFAKQLNSTSPLPLIVYFFGGGFEKGDPTRELHSPDYFMMRDVVVVTVSYRVGPLGFLSLNDPAVGVPGNAGLKDQLLALQWIKQNAANFNADPNNVTAFGESAGAASVHYLMLNPRADGLFHKAILQSGNVLCSWALCPIKNLPHRLAANLGMDSAEHVTDIMVLDYLQSLPGEKLVQPYLLSEAEHLDDCVFQFGPMVEPYKTEHCVLPKPPQDLLHEAWGNRIPVLMSGTSFEGLLMYARVQVAPYLLTSLKKEPEHMLPLDVKRNLPQALARHLGQRLQETHFGGSDPSSMSPESLIAYCEYASYKVFWHPILKTVKSRLSNSKAPTYLYRFDFDSPTFNHQRLKYCGDKLRGVAHVDDHSYLWYGDFSWKLDKHTPEFLTIERMIDMLTSFAMTSNPNCKHIKDQLPRAKEWKPLSSNSALECLNISENIKLMELPELQKLRVWESVCQSSDYTETSPIVQTTHGKVKGILLKSLYDEQFYAFDGIPYAVPPLGTLRFKEPHDLKPWHGIRDCSKPSNKCLQVSSYTKMVEGSEDCLYLNISAKTLLGEPMPIMVYIHGGAFKGGDSSRRAWGPDYFMKERVLYISIGHRLGPLGFLSFEDPSLEIPGNAGLKDIILALQWIRANAAKFNGDPDRITIFGHSSGSMAVQLLLASPQTEGLFHKAILMAGYSMELNSLPHLEFRLAKHLGYEGENIDGPVLEFLLKADPHLLVSADFFTPAEKGQGHVIAFKPSIERYATPKAVLQAEPVDLQRTAWSNRIPIILGANSGEGLSTMNFLKLNPTWLRDLQQNPERALPWTLRNHCDPGQRRQLGQALINHFCQAHGHKLTSNHTDALTDLFTHSMVHSMDRLIQSRLVHGQASTYLYRFDFDSPDFNFYRIRFMGKEQRGVSHVDELGYIFVIPATFKLDNSRPELTAICRMVAMFVEFAATSDPNALLTKPLVEWKPVTRFGKRMVLNISEELKFIPQPEMLKLKFFDRLCFGFDFAKLRSTHLTDNTRCNRTMSEGQETCELTLPLGQIKGVKRRSLYDDTYFSFEKIPFAKPPLGELRFKAPVPADAWSGVLDCTHFAEKPTQRNLMTRDIEGIEDCLYLNVYSKQLKSDKPLPVMVYIYGGAFTIGEATRELYGPDYFMAKDVVLVTLNYRVDCLGFLSLKDPSLKVPGNAGLKDQVLALKWVKQNISNFNGDDKNITVFGESAGGCSTHFMMCSEQARGLFHKAIPMSGTVHNYWSDSPREDFAFRLAQQHGFTGENNDAKVLEHLRGLPARDLVNHNLINPGHHRNGVLFAFGPTVEAYVGDDCVVPKPPVEMARDAWSNNLPTMLGGTSFEGLFMYPAVSANLKALDTLNQDPTRLVPRDVRDVSNEEENLEYGRRLLKAYFGDSLPSSERFMNILDFYSYKVFWHGFNRALNARLAYAKAPTYYYRFDFDSPNFNFFRAKFCGDNIKTGVAHADDLSYLFRNAGSWKLEKSSAEYRTIERMIGIWTAFAATSNPNCPEIGHLEWNPSTKDNPKSVLNISNDVKIIDLPEYEKLQIWDGIYKPDQLI</sequence>
<dbReference type="RefSeq" id="XP_044313042.1">
    <property type="nucleotide sequence ID" value="XM_044457107.1"/>
</dbReference>
<dbReference type="Proteomes" id="UP001652680">
    <property type="component" value="Unassembled WGS sequence"/>
</dbReference>
<protein>
    <recommendedName>
        <fullName evidence="6">carboxylesterase</fullName>
        <ecNumber evidence="6">3.1.1.1</ecNumber>
    </recommendedName>
</protein>
<feature type="domain" description="Carboxylesterase type B" evidence="7">
    <location>
        <begin position="3"/>
        <end position="534"/>
    </location>
</feature>
<evidence type="ECO:0000256" key="4">
    <source>
        <dbReference type="ARBA" id="ARBA00023157"/>
    </source>
</evidence>
<dbReference type="InterPro" id="IPR029058">
    <property type="entry name" value="AB_hydrolase_fold"/>
</dbReference>
<keyword evidence="2" id="KW-0719">Serine esterase</keyword>
<keyword evidence="9" id="KW-1185">Reference proteome</keyword>
<feature type="domain" description="Carboxylesterase type B" evidence="7">
    <location>
        <begin position="1104"/>
        <end position="1624"/>
    </location>
</feature>
<feature type="domain" description="Carboxylesterase type B" evidence="7">
    <location>
        <begin position="548"/>
        <end position="1055"/>
    </location>
</feature>
<evidence type="ECO:0000313" key="8">
    <source>
        <dbReference type="EnsemblMetazoa" id="XP_044313042.1"/>
    </source>
</evidence>
<dbReference type="PANTHER" id="PTHR43142">
    <property type="entry name" value="CARBOXYLIC ESTER HYDROLASE"/>
    <property type="match status" value="1"/>
</dbReference>
<comment type="similarity">
    <text evidence="1">Belongs to the type-B carboxylesterase/lipase family.</text>
</comment>
<organism evidence="8 9">
    <name type="scientific">Drosophila rhopaloa</name>
    <name type="common">Fruit fly</name>
    <dbReference type="NCBI Taxonomy" id="1041015"/>
    <lineage>
        <taxon>Eukaryota</taxon>
        <taxon>Metazoa</taxon>
        <taxon>Ecdysozoa</taxon>
        <taxon>Arthropoda</taxon>
        <taxon>Hexapoda</taxon>
        <taxon>Insecta</taxon>
        <taxon>Pterygota</taxon>
        <taxon>Neoptera</taxon>
        <taxon>Endopterygota</taxon>
        <taxon>Diptera</taxon>
        <taxon>Brachycera</taxon>
        <taxon>Muscomorpha</taxon>
        <taxon>Ephydroidea</taxon>
        <taxon>Drosophilidae</taxon>
        <taxon>Drosophila</taxon>
        <taxon>Sophophora</taxon>
    </lineage>
</organism>